<accession>V3ZFG9</accession>
<proteinExistence type="inferred from homology"/>
<dbReference type="Proteomes" id="UP000030746">
    <property type="component" value="Unassembled WGS sequence"/>
</dbReference>
<dbReference type="InterPro" id="IPR036249">
    <property type="entry name" value="Thioredoxin-like_sf"/>
</dbReference>
<dbReference type="SUPFAM" id="SSF47616">
    <property type="entry name" value="GST C-terminal domain-like"/>
    <property type="match status" value="1"/>
</dbReference>
<dbReference type="SUPFAM" id="SSF52833">
    <property type="entry name" value="Thioredoxin-like"/>
    <property type="match status" value="1"/>
</dbReference>
<evidence type="ECO:0000313" key="7">
    <source>
        <dbReference type="Proteomes" id="UP000030746"/>
    </source>
</evidence>
<dbReference type="AlphaFoldDB" id="V3ZFG9"/>
<dbReference type="SFLD" id="SFLDG01205">
    <property type="entry name" value="AMPS.1"/>
    <property type="match status" value="1"/>
</dbReference>
<dbReference type="Gene3D" id="1.20.1050.10">
    <property type="match status" value="1"/>
</dbReference>
<dbReference type="CDD" id="cd03039">
    <property type="entry name" value="GST_N_Sigma_like"/>
    <property type="match status" value="1"/>
</dbReference>
<comment type="function">
    <text evidence="3">S-crystallins are structural components of squids and octopi eye lens. Contains relatively little if any GST activity.</text>
</comment>
<dbReference type="FunFam" id="1.20.1050.10:FF:000030">
    <property type="entry name" value="Glutathione S-transferase S1"/>
    <property type="match status" value="1"/>
</dbReference>
<dbReference type="GO" id="GO:0004364">
    <property type="term" value="F:glutathione transferase activity"/>
    <property type="evidence" value="ECO:0007669"/>
    <property type="project" value="TreeGrafter"/>
</dbReference>
<dbReference type="OrthoDB" id="414243at2759"/>
<dbReference type="GO" id="GO:0005212">
    <property type="term" value="F:structural constituent of eye lens"/>
    <property type="evidence" value="ECO:0007669"/>
    <property type="project" value="UniProtKB-KW"/>
</dbReference>
<dbReference type="Pfam" id="PF02798">
    <property type="entry name" value="GST_N"/>
    <property type="match status" value="1"/>
</dbReference>
<dbReference type="Gene3D" id="3.40.30.10">
    <property type="entry name" value="Glutaredoxin"/>
    <property type="match status" value="1"/>
</dbReference>
<evidence type="ECO:0008006" key="8">
    <source>
        <dbReference type="Google" id="ProtNLM"/>
    </source>
</evidence>
<protein>
    <recommendedName>
        <fullName evidence="8">Glutathione transferase</fullName>
    </recommendedName>
</protein>
<dbReference type="RefSeq" id="XP_009059358.1">
    <property type="nucleotide sequence ID" value="XM_009061110.1"/>
</dbReference>
<sequence>MPKYKLVYFDLRGRAELSRLCFAAAGVVFDDVRVPVTKWLEIKPTTPYGELPYLELDGRRITQSMAISRFLANEFNLFGDSNYERLRIDEVVELVEDFRKGFVNYYREADPSKKVKSLISINMPFLGIFSKILSGNSSGYLVGNKISLGDLALFDVMEFPLDQCETTLDKYQKLREHRNLVQSHQSLQKYLEQRPKTEI</sequence>
<evidence type="ECO:0000259" key="4">
    <source>
        <dbReference type="PROSITE" id="PS50404"/>
    </source>
</evidence>
<keyword evidence="7" id="KW-1185">Reference proteome</keyword>
<evidence type="ECO:0000256" key="1">
    <source>
        <dbReference type="ARBA" id="ARBA00007409"/>
    </source>
</evidence>
<comment type="similarity">
    <text evidence="1">Belongs to the GST superfamily.</text>
</comment>
<dbReference type="STRING" id="225164.V3ZFG9"/>
<dbReference type="SFLD" id="SFLDG00363">
    <property type="entry name" value="AMPS_(cytGST):_Alpha-__Mu-__Pi"/>
    <property type="match status" value="1"/>
</dbReference>
<evidence type="ECO:0000313" key="6">
    <source>
        <dbReference type="EMBL" id="ESO89883.1"/>
    </source>
</evidence>
<dbReference type="CDD" id="cd03192">
    <property type="entry name" value="GST_C_Sigma_like"/>
    <property type="match status" value="1"/>
</dbReference>
<organism evidence="6 7">
    <name type="scientific">Lottia gigantea</name>
    <name type="common">Giant owl limpet</name>
    <dbReference type="NCBI Taxonomy" id="225164"/>
    <lineage>
        <taxon>Eukaryota</taxon>
        <taxon>Metazoa</taxon>
        <taxon>Spiralia</taxon>
        <taxon>Lophotrochozoa</taxon>
        <taxon>Mollusca</taxon>
        <taxon>Gastropoda</taxon>
        <taxon>Patellogastropoda</taxon>
        <taxon>Lottioidea</taxon>
        <taxon>Lottiidae</taxon>
        <taxon>Lottia</taxon>
    </lineage>
</organism>
<dbReference type="InterPro" id="IPR040079">
    <property type="entry name" value="Glutathione_S-Trfase"/>
</dbReference>
<dbReference type="PROSITE" id="PS50404">
    <property type="entry name" value="GST_NTER"/>
    <property type="match status" value="1"/>
</dbReference>
<dbReference type="KEGG" id="lgi:LOTGIDRAFT_124433"/>
<dbReference type="PANTHER" id="PTHR11571">
    <property type="entry name" value="GLUTATHIONE S-TRANSFERASE"/>
    <property type="match status" value="1"/>
</dbReference>
<dbReference type="GO" id="GO:0006749">
    <property type="term" value="P:glutathione metabolic process"/>
    <property type="evidence" value="ECO:0007669"/>
    <property type="project" value="TreeGrafter"/>
</dbReference>
<dbReference type="InterPro" id="IPR050213">
    <property type="entry name" value="GST_superfamily"/>
</dbReference>
<dbReference type="GeneID" id="20232360"/>
<feature type="domain" description="GST N-terminal" evidence="4">
    <location>
        <begin position="2"/>
        <end position="79"/>
    </location>
</feature>
<name>V3ZFG9_LOTGI</name>
<dbReference type="Pfam" id="PF14497">
    <property type="entry name" value="GST_C_3"/>
    <property type="match status" value="1"/>
</dbReference>
<dbReference type="CTD" id="20232360"/>
<dbReference type="FunFam" id="3.40.30.10:FF:000035">
    <property type="entry name" value="hematopoietic prostaglandin D synthase"/>
    <property type="match status" value="1"/>
</dbReference>
<evidence type="ECO:0000256" key="3">
    <source>
        <dbReference type="ARBA" id="ARBA00049616"/>
    </source>
</evidence>
<dbReference type="HOGENOM" id="CLU_039475_1_0_1"/>
<dbReference type="PROSITE" id="PS50405">
    <property type="entry name" value="GST_CTER"/>
    <property type="match status" value="1"/>
</dbReference>
<dbReference type="InterPro" id="IPR004046">
    <property type="entry name" value="GST_C"/>
</dbReference>
<dbReference type="InterPro" id="IPR010987">
    <property type="entry name" value="Glutathione-S-Trfase_C-like"/>
</dbReference>
<evidence type="ECO:0000256" key="2">
    <source>
        <dbReference type="ARBA" id="ARBA00022613"/>
    </source>
</evidence>
<dbReference type="InterPro" id="IPR004045">
    <property type="entry name" value="Glutathione_S-Trfase_N"/>
</dbReference>
<dbReference type="PANTHER" id="PTHR11571:SF150">
    <property type="entry name" value="GLUTATHIONE S-TRANSFERASE"/>
    <property type="match status" value="1"/>
</dbReference>
<evidence type="ECO:0000259" key="5">
    <source>
        <dbReference type="PROSITE" id="PS50405"/>
    </source>
</evidence>
<dbReference type="SFLD" id="SFLDS00019">
    <property type="entry name" value="Glutathione_Transferase_(cytos"/>
    <property type="match status" value="1"/>
</dbReference>
<dbReference type="EMBL" id="KB202518">
    <property type="protein sequence ID" value="ESO89883.1"/>
    <property type="molecule type" value="Genomic_DNA"/>
</dbReference>
<reference evidence="6 7" key="1">
    <citation type="journal article" date="2013" name="Nature">
        <title>Insights into bilaterian evolution from three spiralian genomes.</title>
        <authorList>
            <person name="Simakov O."/>
            <person name="Marletaz F."/>
            <person name="Cho S.J."/>
            <person name="Edsinger-Gonzales E."/>
            <person name="Havlak P."/>
            <person name="Hellsten U."/>
            <person name="Kuo D.H."/>
            <person name="Larsson T."/>
            <person name="Lv J."/>
            <person name="Arendt D."/>
            <person name="Savage R."/>
            <person name="Osoegawa K."/>
            <person name="de Jong P."/>
            <person name="Grimwood J."/>
            <person name="Chapman J.A."/>
            <person name="Shapiro H."/>
            <person name="Aerts A."/>
            <person name="Otillar R.P."/>
            <person name="Terry A.Y."/>
            <person name="Boore J.L."/>
            <person name="Grigoriev I.V."/>
            <person name="Lindberg D.R."/>
            <person name="Seaver E.C."/>
            <person name="Weisblat D.A."/>
            <person name="Putnam N.H."/>
            <person name="Rokhsar D.S."/>
        </authorList>
    </citation>
    <scope>NUCLEOTIDE SEQUENCE [LARGE SCALE GENOMIC DNA]</scope>
</reference>
<feature type="domain" description="GST C-terminal" evidence="5">
    <location>
        <begin position="81"/>
        <end position="199"/>
    </location>
</feature>
<gene>
    <name evidence="6" type="ORF">LOTGIDRAFT_124433</name>
</gene>
<keyword evidence="2" id="KW-0273">Eye lens protein</keyword>
<dbReference type="OMA" id="AKEPNIA"/>
<dbReference type="InterPro" id="IPR036282">
    <property type="entry name" value="Glutathione-S-Trfase_C_sf"/>
</dbReference>